<evidence type="ECO:0000259" key="3">
    <source>
        <dbReference type="Pfam" id="PF18915"/>
    </source>
</evidence>
<sequence>MKKVMILVTSIVVTMSLGSSVLASDTATLTDQAGITPDSILYSADKAIDNLKVTLSSSEEAKADTLSDIAEERLGESEVMTSEDKQDLANTALTDYENTMNEAQTKIEDAVDKTQTSGDEDKLKNVENIENKIIDKQKNSLDVLTKLQDKLPDKAKATVAKVIEMQTAKRNALIAVKKERQLYNDAKKQYNEAKVALETAKQSGDEAAIKAAEDLLQQKKLALDTEKQNLAKAVEAKKEASKISVGKTTKENKGQAKKDSKNNETTSESKKQTSPAPTTSTTTNTATSTTEASPTSTDSASTPAKSTSPKSASVNSENTKKQTSSAPTIKNEPKTEVTNSNKADTKDKGNNGNGNNGQKKDKGQQ</sequence>
<organism evidence="4 6">
    <name type="scientific">Clostridium coskatii</name>
    <dbReference type="NCBI Taxonomy" id="1705578"/>
    <lineage>
        <taxon>Bacteria</taxon>
        <taxon>Bacillati</taxon>
        <taxon>Bacillota</taxon>
        <taxon>Clostridia</taxon>
        <taxon>Eubacteriales</taxon>
        <taxon>Clostridiaceae</taxon>
        <taxon>Clostridium</taxon>
    </lineage>
</organism>
<evidence type="ECO:0000313" key="7">
    <source>
        <dbReference type="Proteomes" id="UP000093694"/>
    </source>
</evidence>
<feature type="region of interest" description="Disordered" evidence="1">
    <location>
        <begin position="232"/>
        <end position="365"/>
    </location>
</feature>
<dbReference type="EMBL" id="LROR01000022">
    <property type="protein sequence ID" value="OBR97530.1"/>
    <property type="molecule type" value="Genomic_DNA"/>
</dbReference>
<feature type="chain" id="PRO_5007837116" description="DUF5667 domain-containing protein" evidence="2">
    <location>
        <begin position="24"/>
        <end position="365"/>
    </location>
</feature>
<proteinExistence type="predicted"/>
<feature type="compositionally biased region" description="Low complexity" evidence="1">
    <location>
        <begin position="272"/>
        <end position="313"/>
    </location>
</feature>
<dbReference type="RefSeq" id="WP_063599994.1">
    <property type="nucleotide sequence ID" value="NZ_LITQ01000001.1"/>
</dbReference>
<dbReference type="Pfam" id="PF18915">
    <property type="entry name" value="DUF5667"/>
    <property type="match status" value="1"/>
</dbReference>
<keyword evidence="7" id="KW-1185">Reference proteome</keyword>
<reference evidence="4 6" key="1">
    <citation type="journal article" date="2015" name="Biotechnol. Bioeng.">
        <title>Genome sequence and phenotypic characterization of Caulobacter segnis.</title>
        <authorList>
            <person name="Patel S."/>
            <person name="Fletcher B."/>
            <person name="Scott D.C."/>
            <person name="Ely B."/>
        </authorList>
    </citation>
    <scope>NUCLEOTIDE SEQUENCE [LARGE SCALE GENOMIC DNA]</scope>
    <source>
        <strain evidence="4 6">PS02</strain>
    </source>
</reference>
<feature type="compositionally biased region" description="Basic and acidic residues" evidence="1">
    <location>
        <begin position="232"/>
        <end position="241"/>
    </location>
</feature>
<evidence type="ECO:0000313" key="4">
    <source>
        <dbReference type="EMBL" id="OAA95122.1"/>
    </source>
</evidence>
<comment type="caution">
    <text evidence="4">The sequence shown here is derived from an EMBL/GenBank/DDBJ whole genome shotgun (WGS) entry which is preliminary data.</text>
</comment>
<feature type="domain" description="DUF5667" evidence="3">
    <location>
        <begin position="34"/>
        <end position="153"/>
    </location>
</feature>
<dbReference type="InterPro" id="IPR043725">
    <property type="entry name" value="DUF5667"/>
</dbReference>
<name>A0A162LFG1_9CLOT</name>
<feature type="signal peptide" evidence="2">
    <location>
        <begin position="1"/>
        <end position="23"/>
    </location>
</feature>
<dbReference type="PATRIC" id="fig|1705578.3.peg.352"/>
<dbReference type="Proteomes" id="UP000093694">
    <property type="component" value="Unassembled WGS sequence"/>
</dbReference>
<evidence type="ECO:0000313" key="6">
    <source>
        <dbReference type="Proteomes" id="UP000077384"/>
    </source>
</evidence>
<evidence type="ECO:0000256" key="1">
    <source>
        <dbReference type="SAM" id="MobiDB-lite"/>
    </source>
</evidence>
<protein>
    <recommendedName>
        <fullName evidence="3">DUF5667 domain-containing protein</fullName>
    </recommendedName>
</protein>
<accession>A0A162LFG1</accession>
<dbReference type="AlphaFoldDB" id="A0A162LFG1"/>
<feature type="compositionally biased region" description="Basic and acidic residues" evidence="1">
    <location>
        <begin position="248"/>
        <end position="271"/>
    </location>
</feature>
<reference evidence="5 7" key="2">
    <citation type="journal article" date="2016" name="Front. Microbiol.">
        <title>Industrial Acetogenic Biocatalysts: A Comparative Metabolic and Genomic Analysis.</title>
        <authorList>
            <person name="Bengelsdorf F."/>
            <person name="Poehlein A."/>
            <person name="Sonja S."/>
            <person name="Erz C."/>
            <person name="Hummel T."/>
            <person name="Hoffmeister S."/>
            <person name="Daniel R."/>
            <person name="Durre P."/>
        </authorList>
    </citation>
    <scope>NUCLEOTIDE SEQUENCE [LARGE SCALE GENOMIC DNA]</scope>
    <source>
        <strain evidence="5 7">PTA-10522</strain>
    </source>
</reference>
<dbReference type="EMBL" id="LITQ01000001">
    <property type="protein sequence ID" value="OAA95122.1"/>
    <property type="molecule type" value="Genomic_DNA"/>
</dbReference>
<evidence type="ECO:0000256" key="2">
    <source>
        <dbReference type="SAM" id="SignalP"/>
    </source>
</evidence>
<feature type="compositionally biased region" description="Polar residues" evidence="1">
    <location>
        <begin position="314"/>
        <end position="328"/>
    </location>
</feature>
<evidence type="ECO:0000313" key="5">
    <source>
        <dbReference type="EMBL" id="OBR97530.1"/>
    </source>
</evidence>
<dbReference type="Proteomes" id="UP000077384">
    <property type="component" value="Unassembled WGS sequence"/>
</dbReference>
<gene>
    <name evidence="5" type="ORF">CLCOS_02450</name>
    <name evidence="4" type="ORF">WX73_01531</name>
</gene>
<keyword evidence="2" id="KW-0732">Signal</keyword>